<evidence type="ECO:0000313" key="2">
    <source>
        <dbReference type="EMBL" id="GBP68175.1"/>
    </source>
</evidence>
<evidence type="ECO:0000256" key="1">
    <source>
        <dbReference type="SAM" id="MobiDB-lite"/>
    </source>
</evidence>
<gene>
    <name evidence="2" type="ORF">EVAR_23326_1</name>
</gene>
<evidence type="ECO:0000313" key="3">
    <source>
        <dbReference type="Proteomes" id="UP000299102"/>
    </source>
</evidence>
<accession>A0A4C1Y193</accession>
<proteinExistence type="predicted"/>
<feature type="region of interest" description="Disordered" evidence="1">
    <location>
        <begin position="62"/>
        <end position="82"/>
    </location>
</feature>
<dbReference type="Proteomes" id="UP000299102">
    <property type="component" value="Unassembled WGS sequence"/>
</dbReference>
<sequence length="132" mass="14589">MFSLSFPFLSTRLVDNAVTSPVSFRDTRAAAGAGHYVRPARARRRGDCNPIIEYVGSKSGKHRVYPKPKVKSRSALKPDRNCTGAENKIEALRPALGPRARGSDFCHQCDNKLRDKRTNSLTLGRSSLFGLN</sequence>
<name>A0A4C1Y193_EUMVA</name>
<dbReference type="AlphaFoldDB" id="A0A4C1Y193"/>
<reference evidence="2 3" key="1">
    <citation type="journal article" date="2019" name="Commun. Biol.">
        <title>The bagworm genome reveals a unique fibroin gene that provides high tensile strength.</title>
        <authorList>
            <person name="Kono N."/>
            <person name="Nakamura H."/>
            <person name="Ohtoshi R."/>
            <person name="Tomita M."/>
            <person name="Numata K."/>
            <person name="Arakawa K."/>
        </authorList>
    </citation>
    <scope>NUCLEOTIDE SEQUENCE [LARGE SCALE GENOMIC DNA]</scope>
</reference>
<keyword evidence="3" id="KW-1185">Reference proteome</keyword>
<feature type="compositionally biased region" description="Basic residues" evidence="1">
    <location>
        <begin position="62"/>
        <end position="74"/>
    </location>
</feature>
<organism evidence="2 3">
    <name type="scientific">Eumeta variegata</name>
    <name type="common">Bagworm moth</name>
    <name type="synonym">Eumeta japonica</name>
    <dbReference type="NCBI Taxonomy" id="151549"/>
    <lineage>
        <taxon>Eukaryota</taxon>
        <taxon>Metazoa</taxon>
        <taxon>Ecdysozoa</taxon>
        <taxon>Arthropoda</taxon>
        <taxon>Hexapoda</taxon>
        <taxon>Insecta</taxon>
        <taxon>Pterygota</taxon>
        <taxon>Neoptera</taxon>
        <taxon>Endopterygota</taxon>
        <taxon>Lepidoptera</taxon>
        <taxon>Glossata</taxon>
        <taxon>Ditrysia</taxon>
        <taxon>Tineoidea</taxon>
        <taxon>Psychidae</taxon>
        <taxon>Oiketicinae</taxon>
        <taxon>Eumeta</taxon>
    </lineage>
</organism>
<comment type="caution">
    <text evidence="2">The sequence shown here is derived from an EMBL/GenBank/DDBJ whole genome shotgun (WGS) entry which is preliminary data.</text>
</comment>
<protein>
    <submittedName>
        <fullName evidence="2">Uncharacterized protein</fullName>
    </submittedName>
</protein>
<dbReference type="EMBL" id="BGZK01001003">
    <property type="protein sequence ID" value="GBP68175.1"/>
    <property type="molecule type" value="Genomic_DNA"/>
</dbReference>